<proteinExistence type="predicted"/>
<evidence type="ECO:0000256" key="1">
    <source>
        <dbReference type="SAM" id="Phobius"/>
    </source>
</evidence>
<accession>A0A8J6J4Y5</accession>
<comment type="caution">
    <text evidence="2">The sequence shown here is derived from an EMBL/GenBank/DDBJ whole genome shotgun (WGS) entry which is preliminary data.</text>
</comment>
<feature type="transmembrane region" description="Helical" evidence="1">
    <location>
        <begin position="106"/>
        <end position="126"/>
    </location>
</feature>
<keyword evidence="3" id="KW-1185">Reference proteome</keyword>
<dbReference type="InterPro" id="IPR010540">
    <property type="entry name" value="CmpB_TMEM229"/>
</dbReference>
<dbReference type="Pfam" id="PF06541">
    <property type="entry name" value="ABC_trans_CmpB"/>
    <property type="match status" value="1"/>
</dbReference>
<evidence type="ECO:0000313" key="2">
    <source>
        <dbReference type="EMBL" id="MBC5733858.1"/>
    </source>
</evidence>
<feature type="transmembrane region" description="Helical" evidence="1">
    <location>
        <begin position="64"/>
        <end position="85"/>
    </location>
</feature>
<protein>
    <submittedName>
        <fullName evidence="2">Putative ABC transporter permease</fullName>
    </submittedName>
</protein>
<dbReference type="EMBL" id="JACOPP010000010">
    <property type="protein sequence ID" value="MBC5733858.1"/>
    <property type="molecule type" value="Genomic_DNA"/>
</dbReference>
<feature type="transmembrane region" description="Helical" evidence="1">
    <location>
        <begin position="138"/>
        <end position="159"/>
    </location>
</feature>
<dbReference type="AlphaFoldDB" id="A0A8J6J4Y5"/>
<feature type="transmembrane region" description="Helical" evidence="1">
    <location>
        <begin position="6"/>
        <end position="24"/>
    </location>
</feature>
<gene>
    <name evidence="2" type="ORF">H8S57_08985</name>
</gene>
<organism evidence="2 3">
    <name type="scientific">Lawsonibacter hominis</name>
    <dbReference type="NCBI Taxonomy" id="2763053"/>
    <lineage>
        <taxon>Bacteria</taxon>
        <taxon>Bacillati</taxon>
        <taxon>Bacillota</taxon>
        <taxon>Clostridia</taxon>
        <taxon>Eubacteriales</taxon>
        <taxon>Oscillospiraceae</taxon>
        <taxon>Lawsonibacter</taxon>
    </lineage>
</organism>
<feature type="transmembrane region" description="Helical" evidence="1">
    <location>
        <begin position="36"/>
        <end position="58"/>
    </location>
</feature>
<keyword evidence="1" id="KW-0472">Membrane</keyword>
<keyword evidence="1" id="KW-0812">Transmembrane</keyword>
<reference evidence="2" key="1">
    <citation type="submission" date="2020-08" db="EMBL/GenBank/DDBJ databases">
        <title>Genome public.</title>
        <authorList>
            <person name="Liu C."/>
            <person name="Sun Q."/>
        </authorList>
    </citation>
    <scope>NUCLEOTIDE SEQUENCE</scope>
    <source>
        <strain evidence="2">NSJ-51</strain>
    </source>
</reference>
<sequence>MLWFWYFVIYSFLGFLTEVAFARLTRNPKRDRKCRYFLPLCPVYGLGAIAILLLPEPVRQNPLLLFPCSALVCTAVEYGTGLFYETFARVSFWDYSHLPLNLGGRVCLLFALFWGFLALALLRVVHPVVERLTALLPPWLFVPALLFTLLDGVLTFYVLRRARDTGALRWYLRAKRHAA</sequence>
<name>A0A8J6J4Y5_9FIRM</name>
<dbReference type="Proteomes" id="UP000661435">
    <property type="component" value="Unassembled WGS sequence"/>
</dbReference>
<keyword evidence="1" id="KW-1133">Transmembrane helix</keyword>
<evidence type="ECO:0000313" key="3">
    <source>
        <dbReference type="Proteomes" id="UP000661435"/>
    </source>
</evidence>